<reference evidence="10" key="1">
    <citation type="submission" date="2013-07" db="EMBL/GenBank/DDBJ databases">
        <authorList>
            <consortium name="The Broad Institute Genome Sequencing Platform"/>
            <person name="Cuomo C."/>
            <person name="Litvintseva A."/>
            <person name="Chen Y."/>
            <person name="Heitman J."/>
            <person name="Sun S."/>
            <person name="Springer D."/>
            <person name="Dromer F."/>
            <person name="Young S.K."/>
            <person name="Zeng Q."/>
            <person name="Gargeya S."/>
            <person name="Fitzgerald M."/>
            <person name="Abouelleil A."/>
            <person name="Alvarado L."/>
            <person name="Berlin A.M."/>
            <person name="Chapman S.B."/>
            <person name="Dewar J."/>
            <person name="Goldberg J."/>
            <person name="Griggs A."/>
            <person name="Gujja S."/>
            <person name="Hansen M."/>
            <person name="Howarth C."/>
            <person name="Imamovic A."/>
            <person name="Larimer J."/>
            <person name="McCowan C."/>
            <person name="Murphy C."/>
            <person name="Pearson M."/>
            <person name="Priest M."/>
            <person name="Roberts A."/>
            <person name="Saif S."/>
            <person name="Shea T."/>
            <person name="Sykes S."/>
            <person name="Wortman J."/>
            <person name="Nusbaum C."/>
            <person name="Birren B."/>
        </authorList>
    </citation>
    <scope>NUCLEOTIDE SEQUENCE</scope>
    <source>
        <strain evidence="10">CBS 10117</strain>
    </source>
</reference>
<feature type="domain" description="Rho-GAP" evidence="9">
    <location>
        <begin position="1129"/>
        <end position="1331"/>
    </location>
</feature>
<feature type="compositionally biased region" description="Basic and acidic residues" evidence="7">
    <location>
        <begin position="1561"/>
        <end position="1574"/>
    </location>
</feature>
<feature type="region of interest" description="Disordered" evidence="7">
    <location>
        <begin position="1375"/>
        <end position="1599"/>
    </location>
</feature>
<evidence type="ECO:0000259" key="9">
    <source>
        <dbReference type="PROSITE" id="PS50238"/>
    </source>
</evidence>
<feature type="compositionally biased region" description="Low complexity" evidence="7">
    <location>
        <begin position="261"/>
        <end position="283"/>
    </location>
</feature>
<dbReference type="GO" id="GO:0007165">
    <property type="term" value="P:signal transduction"/>
    <property type="evidence" value="ECO:0007669"/>
    <property type="project" value="InterPro"/>
</dbReference>
<feature type="compositionally biased region" description="Polar residues" evidence="7">
    <location>
        <begin position="937"/>
        <end position="964"/>
    </location>
</feature>
<feature type="region of interest" description="Disordered" evidence="7">
    <location>
        <begin position="471"/>
        <end position="491"/>
    </location>
</feature>
<feature type="compositionally biased region" description="Pro residues" evidence="7">
    <location>
        <begin position="186"/>
        <end position="201"/>
    </location>
</feature>
<evidence type="ECO:0000256" key="2">
    <source>
        <dbReference type="ARBA" id="ARBA00022723"/>
    </source>
</evidence>
<organism evidence="10 11">
    <name type="scientific">Kwoniella dejecticola CBS 10117</name>
    <dbReference type="NCBI Taxonomy" id="1296121"/>
    <lineage>
        <taxon>Eukaryota</taxon>
        <taxon>Fungi</taxon>
        <taxon>Dikarya</taxon>
        <taxon>Basidiomycota</taxon>
        <taxon>Agaricomycotina</taxon>
        <taxon>Tremellomycetes</taxon>
        <taxon>Tremellales</taxon>
        <taxon>Cryptococcaceae</taxon>
        <taxon>Kwoniella</taxon>
    </lineage>
</organism>
<dbReference type="InterPro" id="IPR001781">
    <property type="entry name" value="Znf_LIM"/>
</dbReference>
<dbReference type="CDD" id="cd09392">
    <property type="entry name" value="LIM2_Lrg1p_like"/>
    <property type="match status" value="1"/>
</dbReference>
<feature type="compositionally biased region" description="Polar residues" evidence="7">
    <location>
        <begin position="1398"/>
        <end position="1418"/>
    </location>
</feature>
<feature type="domain" description="LIM zinc-binding" evidence="8">
    <location>
        <begin position="362"/>
        <end position="422"/>
    </location>
</feature>
<feature type="compositionally biased region" description="Low complexity" evidence="7">
    <location>
        <begin position="1475"/>
        <end position="1488"/>
    </location>
</feature>
<feature type="region of interest" description="Disordered" evidence="7">
    <location>
        <begin position="925"/>
        <end position="964"/>
    </location>
</feature>
<evidence type="ECO:0000256" key="4">
    <source>
        <dbReference type="ARBA" id="ARBA00022833"/>
    </source>
</evidence>
<evidence type="ECO:0000256" key="1">
    <source>
        <dbReference type="ARBA" id="ARBA00004123"/>
    </source>
</evidence>
<dbReference type="CDD" id="cd09391">
    <property type="entry name" value="LIM1_Lrg1p_like"/>
    <property type="match status" value="1"/>
</dbReference>
<dbReference type="Pfam" id="PF00620">
    <property type="entry name" value="RhoGAP"/>
    <property type="match status" value="1"/>
</dbReference>
<keyword evidence="3" id="KW-0677">Repeat</keyword>
<accession>A0AAJ8MJ43</accession>
<protein>
    <recommendedName>
        <fullName evidence="12">Rho GTPase activator</fullName>
    </recommendedName>
</protein>
<dbReference type="Gene3D" id="2.10.110.10">
    <property type="entry name" value="Cysteine Rich Protein"/>
    <property type="match status" value="3"/>
</dbReference>
<feature type="compositionally biased region" description="Polar residues" evidence="7">
    <location>
        <begin position="471"/>
        <end position="487"/>
    </location>
</feature>
<name>A0AAJ8MJ43_9TREE</name>
<dbReference type="EMBL" id="CP144537">
    <property type="protein sequence ID" value="WWC64086.1"/>
    <property type="molecule type" value="Genomic_DNA"/>
</dbReference>
<keyword evidence="4 6" id="KW-0862">Zinc</keyword>
<dbReference type="InterPro" id="IPR008936">
    <property type="entry name" value="Rho_GTPase_activation_prot"/>
</dbReference>
<feature type="compositionally biased region" description="Low complexity" evidence="7">
    <location>
        <begin position="41"/>
        <end position="71"/>
    </location>
</feature>
<evidence type="ECO:0000256" key="6">
    <source>
        <dbReference type="PROSITE-ProRule" id="PRU00125"/>
    </source>
</evidence>
<feature type="compositionally biased region" description="Low complexity" evidence="7">
    <location>
        <begin position="156"/>
        <end position="176"/>
    </location>
</feature>
<evidence type="ECO:0000256" key="3">
    <source>
        <dbReference type="ARBA" id="ARBA00022737"/>
    </source>
</evidence>
<evidence type="ECO:0000259" key="8">
    <source>
        <dbReference type="PROSITE" id="PS50023"/>
    </source>
</evidence>
<feature type="region of interest" description="Disordered" evidence="7">
    <location>
        <begin position="659"/>
        <end position="696"/>
    </location>
</feature>
<evidence type="ECO:0000256" key="7">
    <source>
        <dbReference type="SAM" id="MobiDB-lite"/>
    </source>
</evidence>
<gene>
    <name evidence="10" type="ORF">I303_106693</name>
</gene>
<dbReference type="Proteomes" id="UP000078595">
    <property type="component" value="Chromosome 8"/>
</dbReference>
<dbReference type="GO" id="GO:0030695">
    <property type="term" value="F:GTPase regulator activity"/>
    <property type="evidence" value="ECO:0007669"/>
    <property type="project" value="UniProtKB-ARBA"/>
</dbReference>
<dbReference type="PANTHER" id="PTHR24215">
    <property type="entry name" value="RHO-GTPASE-ACTIVATING PROTEIN LRG1"/>
    <property type="match status" value="1"/>
</dbReference>
<dbReference type="PROSITE" id="PS00478">
    <property type="entry name" value="LIM_DOMAIN_1"/>
    <property type="match status" value="2"/>
</dbReference>
<dbReference type="SUPFAM" id="SSF48350">
    <property type="entry name" value="GTPase activation domain, GAP"/>
    <property type="match status" value="1"/>
</dbReference>
<comment type="subcellular location">
    <subcellularLocation>
        <location evidence="1">Nucleus</location>
    </subcellularLocation>
</comment>
<dbReference type="SMART" id="SM00324">
    <property type="entry name" value="RhoGAP"/>
    <property type="match status" value="1"/>
</dbReference>
<feature type="region of interest" description="Disordered" evidence="7">
    <location>
        <begin position="1"/>
        <end position="295"/>
    </location>
</feature>
<feature type="compositionally biased region" description="Polar residues" evidence="7">
    <location>
        <begin position="1455"/>
        <end position="1468"/>
    </location>
</feature>
<dbReference type="RefSeq" id="XP_065825490.1">
    <property type="nucleotide sequence ID" value="XM_065969418.1"/>
</dbReference>
<feature type="compositionally biased region" description="Low complexity" evidence="7">
    <location>
        <begin position="1502"/>
        <end position="1512"/>
    </location>
</feature>
<proteinExistence type="predicted"/>
<dbReference type="SUPFAM" id="SSF57716">
    <property type="entry name" value="Glucocorticoid receptor-like (DNA-binding domain)"/>
    <property type="match status" value="3"/>
</dbReference>
<evidence type="ECO:0008006" key="12">
    <source>
        <dbReference type="Google" id="ProtNLM"/>
    </source>
</evidence>
<dbReference type="GO" id="GO:0005634">
    <property type="term" value="C:nucleus"/>
    <property type="evidence" value="ECO:0007669"/>
    <property type="project" value="UniProtKB-SubCell"/>
</dbReference>
<dbReference type="GeneID" id="28972364"/>
<feature type="compositionally biased region" description="Polar residues" evidence="7">
    <location>
        <begin position="1375"/>
        <end position="1388"/>
    </location>
</feature>
<feature type="compositionally biased region" description="Low complexity" evidence="7">
    <location>
        <begin position="1583"/>
        <end position="1599"/>
    </location>
</feature>
<dbReference type="PROSITE" id="PS50023">
    <property type="entry name" value="LIM_DOMAIN_2"/>
    <property type="match status" value="2"/>
</dbReference>
<evidence type="ECO:0000256" key="5">
    <source>
        <dbReference type="ARBA" id="ARBA00023242"/>
    </source>
</evidence>
<dbReference type="GO" id="GO:0030036">
    <property type="term" value="P:actin cytoskeleton organization"/>
    <property type="evidence" value="ECO:0007669"/>
    <property type="project" value="TreeGrafter"/>
</dbReference>
<feature type="compositionally biased region" description="Gly residues" evidence="7">
    <location>
        <begin position="1420"/>
        <end position="1430"/>
    </location>
</feature>
<sequence>MSSPSQNRGIGMVPPPGSWSSASSSRYQDGNDDRPRRSIEQSQTQAQASTSTSRRTSINSIHNSPTSISSSSRHHIVGSSRYNEGYSDQYSNTSGSGSGYHGQESRRPLPRITTSNSDIDHEDDGSGQGPRSAPIRPMTNGINTFNGSGPGPVPLRSSSSPDPRTTSQRSSQSNSPVDHRGNFASGPPPRNGHVSPQPPSLGAPFLQAHNIPPRTGSSGQSRSVTANPSDRENQSQSQAQVQRQREKTITPKQSTHSLTDQSTSSNSNSNGSQSQSQSQAGAQPSLVWPQPRTRREGGTTYCGQCGQTVHGQFVRAMGKVYHLNCFRCKDCNKVVAQKFFPVEDGDGLYPLCERDYFARLDLICAKCDQALRASYITACGNKYHVEHFTCSECDVLFGPNDSYYEHGGKVYCHYHYSTQFAVKCVGCETAILKQFVEMNRNGKDECWHPECYMISKFWNVRLASKTFNTPASSATIQPLTPSPNSEAGMTPGELKDRQEAMEMKVQQIWHVLSGYEESSAALIGDMLRAVNERRLLDIILLAERFILHVETLFAVIDDLEAQFAQVGAKGMAHAREAKQLCRKLVNLFSTMSQISPTGGPPPNNSELFTLITQLAHYLKILIRIALTGSIKLERDHGNTTAMTNCLARLNLLAMDNGDPTIKRRGDFPENQPTPRPSIKADETQGGTAASAGDEEQLKRSIEALTRHPAGYISSTRDIAYGYRSLAPEVTGETTLRGPQDENFIPPEGCAHCKTAIEEDCVRSGMFNRWHSACIICLVCGETSLQPLPKDDNTTDDGSSHSHTDAMPLTKAIKKSNLPARVDFFYCEPIQRIEQVPQSIYCGTHKTLNAINGFAAVSRLEQYAFLLHIALRRLYVHFRIHHDLPSVRDHGISERSDHEVKRMKSVTLDRKLSSTARLPQRSMVVESPAGRMADANGQVVSARSTSDNVSQTPSTTNGPETNLASNPDIGIEVMDPDDPPSSATVDVLRPPFARNNTSVMIINENATTEDQEIDNLAMPNIVQEDDAITLGDIPMLANVTSRSTQPSALNSQSGGVGSLEGKLLLSSINPLQSVILKHFALLALSKTGLGHLIDLDEVLELLEVRKNQWWNKIFKGTAKEKQKKKGIFGVPIEILVERTGSDSSQGASNTVLRVPEFIEDIISTMRQMDMAVEGIFRKNGNIRKLQQICDALDKDSTQVNLSDENAIQLAALLKRFLREMPDPLLTFRLHKLFCAAASLQNPDDRKRVLHLLVVLLPRYNRDTMEVLFVFLRWVASFSYKDEETGSRMDMANLATVICPSILYAKGANAAKDESFIGIQAIQELLENQDDFYLVPAELEFVLQENIYQIFAKELDLPPKEIHRHCSKYMSARATALSSGLQPPQPQYSGAGTGYGNPKFSPSGTGPTLLPTSNSQSTIPTLGGGSGLGGGRDAQQQQQQGQRELRDRPSDPRLSVHASNSDPNTINNSYRPPPQPLVGNGVGNPNANPNSRPTSWIQPNTRGNSQSSLSSPSHNHNHAHGHWDKQPRGPFQGAGAGAGAGGGNGGSRQSSRGSAPPSPGPGEEGRRSINMDRERSWTPTHMNEGYQPPGQGQQHPYGQHR</sequence>
<dbReference type="Pfam" id="PF00412">
    <property type="entry name" value="LIM"/>
    <property type="match status" value="2"/>
</dbReference>
<evidence type="ECO:0000313" key="10">
    <source>
        <dbReference type="EMBL" id="WWC64086.1"/>
    </source>
</evidence>
<feature type="compositionally biased region" description="Polar residues" evidence="7">
    <location>
        <begin position="1489"/>
        <end position="1501"/>
    </location>
</feature>
<dbReference type="InterPro" id="IPR000198">
    <property type="entry name" value="RhoGAP_dom"/>
</dbReference>
<feature type="domain" description="LIM zinc-binding" evidence="8">
    <location>
        <begin position="300"/>
        <end position="359"/>
    </location>
</feature>
<dbReference type="PANTHER" id="PTHR24215:SF10">
    <property type="entry name" value="RHO-GTPASE-ACTIVATING PROTEIN LRG1"/>
    <property type="match status" value="1"/>
</dbReference>
<keyword evidence="6" id="KW-0440">LIM domain</keyword>
<dbReference type="SMART" id="SM00132">
    <property type="entry name" value="LIM"/>
    <property type="match status" value="3"/>
</dbReference>
<feature type="compositionally biased region" description="Polar residues" evidence="7">
    <location>
        <begin position="86"/>
        <end position="95"/>
    </location>
</feature>
<keyword evidence="2 6" id="KW-0479">Metal-binding</keyword>
<feature type="compositionally biased region" description="Polar residues" evidence="7">
    <location>
        <begin position="250"/>
        <end position="260"/>
    </location>
</feature>
<dbReference type="GO" id="GO:0046872">
    <property type="term" value="F:metal ion binding"/>
    <property type="evidence" value="ECO:0007669"/>
    <property type="project" value="UniProtKB-KW"/>
</dbReference>
<feature type="compositionally biased region" description="Basic and acidic residues" evidence="7">
    <location>
        <begin position="29"/>
        <end position="39"/>
    </location>
</feature>
<dbReference type="CDD" id="cd08368">
    <property type="entry name" value="LIM"/>
    <property type="match status" value="1"/>
</dbReference>
<keyword evidence="5" id="KW-0539">Nucleus</keyword>
<feature type="compositionally biased region" description="Gly residues" evidence="7">
    <location>
        <begin position="1530"/>
        <end position="1544"/>
    </location>
</feature>
<feature type="compositionally biased region" description="Polar residues" evidence="7">
    <location>
        <begin position="215"/>
        <end position="228"/>
    </location>
</feature>
<feature type="compositionally biased region" description="Low complexity" evidence="7">
    <location>
        <begin position="1431"/>
        <end position="1440"/>
    </location>
</feature>
<dbReference type="KEGG" id="kdj:28972364"/>
<dbReference type="PROSITE" id="PS50238">
    <property type="entry name" value="RHOGAP"/>
    <property type="match status" value="1"/>
</dbReference>
<keyword evidence="11" id="KW-1185">Reference proteome</keyword>
<dbReference type="GO" id="GO:0005737">
    <property type="term" value="C:cytoplasm"/>
    <property type="evidence" value="ECO:0007669"/>
    <property type="project" value="TreeGrafter"/>
</dbReference>
<reference evidence="10" key="2">
    <citation type="submission" date="2024-02" db="EMBL/GenBank/DDBJ databases">
        <title>Comparative genomics of Cryptococcus and Kwoniella reveals pathogenesis evolution and contrasting modes of karyotype evolution via chromosome fusion or intercentromeric recombination.</title>
        <authorList>
            <person name="Coelho M.A."/>
            <person name="David-Palma M."/>
            <person name="Shea T."/>
            <person name="Bowers K."/>
            <person name="McGinley-Smith S."/>
            <person name="Mohammad A.W."/>
            <person name="Gnirke A."/>
            <person name="Yurkov A.M."/>
            <person name="Nowrousian M."/>
            <person name="Sun S."/>
            <person name="Cuomo C.A."/>
            <person name="Heitman J."/>
        </authorList>
    </citation>
    <scope>NUCLEOTIDE SEQUENCE</scope>
    <source>
        <strain evidence="10">CBS 10117</strain>
    </source>
</reference>
<evidence type="ECO:0000313" key="11">
    <source>
        <dbReference type="Proteomes" id="UP000078595"/>
    </source>
</evidence>
<dbReference type="Gene3D" id="1.10.555.10">
    <property type="entry name" value="Rho GTPase activation protein"/>
    <property type="match status" value="1"/>
</dbReference>